<sequence>MHFHCNTSQVRRWIRNMTTESSLNVSMGEHVDLLMARKLHWASSAVMGPTIALLGIIGNVLSIVVWIRKAMRSSTGNYLIALAAVDISVLVLFLLTDSIIYLYPLAAVSPAYGKFYAFVGYPIFYFSVIFSIWMLVAVTVDRFIQVWFPARAKDFCGQKRVFLVTFSILFLCFGVNLPHFYFYQSNTPSQTLPTSYTLTKFGKGAGGIAYSFWVHCMFLVLVPWISISALNILILRRVRISRMRAKLDKQKLKQVEVQLTRVLLTVTFTFLILMVFQCVTQCFKMINPSTANEQMVEEAFAIAKLGIVINSSVNFILYSLSGKRFRRELNIVLRIENPSPASSAPSYQRILVLLSLPPPIRESWSCFLCPLLSGNPGPASSVPSYQGILVRLPLPLLSGNPSPASSAPSYQGILVRLPLPPLIRESWSGFLCPLLSGNPRNPSPASSAPSYQGILVLLPLPPPIRESWSCFLCPLLSGNPSPASSAPSYQGILVLLPLPLLSGNPSSAPSYQGILVLLPLSPPIRES</sequence>
<dbReference type="PANTHER" id="PTHR46641">
    <property type="entry name" value="FMRFAMIDE RECEPTOR-RELATED"/>
    <property type="match status" value="1"/>
</dbReference>
<dbReference type="Gene3D" id="1.20.1070.10">
    <property type="entry name" value="Rhodopsin 7-helix transmembrane proteins"/>
    <property type="match status" value="1"/>
</dbReference>
<accession>A0A8B8BW45</accession>
<reference evidence="9" key="1">
    <citation type="submission" date="2025-08" db="UniProtKB">
        <authorList>
            <consortium name="RefSeq"/>
        </authorList>
    </citation>
    <scope>IDENTIFICATION</scope>
    <source>
        <tissue evidence="9">Whole sample</tissue>
    </source>
</reference>
<comment type="similarity">
    <text evidence="5">Belongs to the G-protein coupled receptor 1 family.</text>
</comment>
<feature type="transmembrane region" description="Helical" evidence="6">
    <location>
        <begin position="299"/>
        <end position="320"/>
    </location>
</feature>
<dbReference type="GO" id="GO:0004930">
    <property type="term" value="F:G protein-coupled receptor activity"/>
    <property type="evidence" value="ECO:0007669"/>
    <property type="project" value="UniProtKB-KW"/>
</dbReference>
<dbReference type="Pfam" id="PF00001">
    <property type="entry name" value="7tm_1"/>
    <property type="match status" value="1"/>
</dbReference>
<evidence type="ECO:0000256" key="5">
    <source>
        <dbReference type="RuleBase" id="RU000688"/>
    </source>
</evidence>
<dbReference type="InterPro" id="IPR017452">
    <property type="entry name" value="GPCR_Rhodpsn_7TM"/>
</dbReference>
<dbReference type="CDD" id="cd14978">
    <property type="entry name" value="7tmA_FMRFamide_R-like"/>
    <property type="match status" value="1"/>
</dbReference>
<dbReference type="SUPFAM" id="SSF81321">
    <property type="entry name" value="Family A G protein-coupled receptor-like"/>
    <property type="match status" value="1"/>
</dbReference>
<dbReference type="InterPro" id="IPR000276">
    <property type="entry name" value="GPCR_Rhodpsn"/>
</dbReference>
<dbReference type="GO" id="GO:0016020">
    <property type="term" value="C:membrane"/>
    <property type="evidence" value="ECO:0007669"/>
    <property type="project" value="UniProtKB-SubCell"/>
</dbReference>
<keyword evidence="5" id="KW-0297">G-protein coupled receptor</keyword>
<feature type="transmembrane region" description="Helical" evidence="6">
    <location>
        <begin position="79"/>
        <end position="103"/>
    </location>
</feature>
<dbReference type="PRINTS" id="PR00237">
    <property type="entry name" value="GPCRRHODOPSN"/>
</dbReference>
<dbReference type="InterPro" id="IPR052954">
    <property type="entry name" value="GPCR-Ligand_Int"/>
</dbReference>
<dbReference type="OrthoDB" id="10011262at2759"/>
<dbReference type="GeneID" id="111113585"/>
<name>A0A8B8BW45_CRAVI</name>
<feature type="transmembrane region" description="Helical" evidence="6">
    <location>
        <begin position="161"/>
        <end position="183"/>
    </location>
</feature>
<dbReference type="Proteomes" id="UP000694844">
    <property type="component" value="Chromosome 9"/>
</dbReference>
<keyword evidence="4 6" id="KW-0472">Membrane</keyword>
<gene>
    <name evidence="9" type="primary">LOC111113585</name>
</gene>
<evidence type="ECO:0000256" key="6">
    <source>
        <dbReference type="SAM" id="Phobius"/>
    </source>
</evidence>
<feature type="transmembrane region" description="Helical" evidence="6">
    <location>
        <begin position="115"/>
        <end position="140"/>
    </location>
</feature>
<dbReference type="PANTHER" id="PTHR46641:SF2">
    <property type="entry name" value="FMRFAMIDE RECEPTOR"/>
    <property type="match status" value="1"/>
</dbReference>
<keyword evidence="5" id="KW-0807">Transducer</keyword>
<dbReference type="RefSeq" id="XP_022307588.1">
    <property type="nucleotide sequence ID" value="XM_022451880.1"/>
</dbReference>
<evidence type="ECO:0000256" key="1">
    <source>
        <dbReference type="ARBA" id="ARBA00004370"/>
    </source>
</evidence>
<protein>
    <submittedName>
        <fullName evidence="9">FMRFamide receptor-like</fullName>
    </submittedName>
</protein>
<feature type="transmembrane region" description="Helical" evidence="6">
    <location>
        <begin position="41"/>
        <end position="67"/>
    </location>
</feature>
<dbReference type="KEGG" id="cvn:111113585"/>
<dbReference type="PROSITE" id="PS00237">
    <property type="entry name" value="G_PROTEIN_RECEP_F1_1"/>
    <property type="match status" value="1"/>
</dbReference>
<evidence type="ECO:0000256" key="3">
    <source>
        <dbReference type="ARBA" id="ARBA00022989"/>
    </source>
</evidence>
<feature type="transmembrane region" description="Helical" evidence="6">
    <location>
        <begin position="259"/>
        <end position="279"/>
    </location>
</feature>
<proteinExistence type="inferred from homology"/>
<evidence type="ECO:0000259" key="7">
    <source>
        <dbReference type="PROSITE" id="PS50262"/>
    </source>
</evidence>
<dbReference type="AlphaFoldDB" id="A0A8B8BW45"/>
<evidence type="ECO:0000256" key="4">
    <source>
        <dbReference type="ARBA" id="ARBA00023136"/>
    </source>
</evidence>
<evidence type="ECO:0000313" key="9">
    <source>
        <dbReference type="RefSeq" id="XP_022307588.1"/>
    </source>
</evidence>
<evidence type="ECO:0000313" key="8">
    <source>
        <dbReference type="Proteomes" id="UP000694844"/>
    </source>
</evidence>
<keyword evidence="2 5" id="KW-0812">Transmembrane</keyword>
<comment type="subcellular location">
    <subcellularLocation>
        <location evidence="1">Membrane</location>
    </subcellularLocation>
</comment>
<feature type="domain" description="G-protein coupled receptors family 1 profile" evidence="7">
    <location>
        <begin position="58"/>
        <end position="318"/>
    </location>
</feature>
<keyword evidence="3 6" id="KW-1133">Transmembrane helix</keyword>
<feature type="transmembrane region" description="Helical" evidence="6">
    <location>
        <begin position="212"/>
        <end position="238"/>
    </location>
</feature>
<evidence type="ECO:0000256" key="2">
    <source>
        <dbReference type="ARBA" id="ARBA00022692"/>
    </source>
</evidence>
<keyword evidence="8" id="KW-1185">Reference proteome</keyword>
<organism evidence="8 9">
    <name type="scientific">Crassostrea virginica</name>
    <name type="common">Eastern oyster</name>
    <dbReference type="NCBI Taxonomy" id="6565"/>
    <lineage>
        <taxon>Eukaryota</taxon>
        <taxon>Metazoa</taxon>
        <taxon>Spiralia</taxon>
        <taxon>Lophotrochozoa</taxon>
        <taxon>Mollusca</taxon>
        <taxon>Bivalvia</taxon>
        <taxon>Autobranchia</taxon>
        <taxon>Pteriomorphia</taxon>
        <taxon>Ostreida</taxon>
        <taxon>Ostreoidea</taxon>
        <taxon>Ostreidae</taxon>
        <taxon>Crassostrea</taxon>
    </lineage>
</organism>
<dbReference type="PROSITE" id="PS50262">
    <property type="entry name" value="G_PROTEIN_RECEP_F1_2"/>
    <property type="match status" value="1"/>
</dbReference>
<keyword evidence="5" id="KW-0675">Receptor</keyword>